<evidence type="ECO:0000256" key="1">
    <source>
        <dbReference type="SAM" id="MobiDB-lite"/>
    </source>
</evidence>
<dbReference type="InterPro" id="IPR016187">
    <property type="entry name" value="CTDL_fold"/>
</dbReference>
<dbReference type="RefSeq" id="WP_079190057.1">
    <property type="nucleotide sequence ID" value="NZ_FRBI01000019.1"/>
</dbReference>
<dbReference type="Proteomes" id="UP000184111">
    <property type="component" value="Unassembled WGS sequence"/>
</dbReference>
<dbReference type="STRING" id="310782.SAMN05216499_11980"/>
<dbReference type="EMBL" id="FRBI01000019">
    <property type="protein sequence ID" value="SHN05636.1"/>
    <property type="molecule type" value="Genomic_DNA"/>
</dbReference>
<feature type="compositionally biased region" description="Low complexity" evidence="1">
    <location>
        <begin position="11"/>
        <end position="34"/>
    </location>
</feature>
<evidence type="ECO:0000313" key="4">
    <source>
        <dbReference type="Proteomes" id="UP000184111"/>
    </source>
</evidence>
<dbReference type="GO" id="GO:0120147">
    <property type="term" value="F:formylglycine-generating oxidase activity"/>
    <property type="evidence" value="ECO:0007669"/>
    <property type="project" value="TreeGrafter"/>
</dbReference>
<dbReference type="SUPFAM" id="SSF56436">
    <property type="entry name" value="C-type lectin-like"/>
    <property type="match status" value="1"/>
</dbReference>
<organism evidence="3 4">
    <name type="scientific">Actinacidiphila paucisporea</name>
    <dbReference type="NCBI Taxonomy" id="310782"/>
    <lineage>
        <taxon>Bacteria</taxon>
        <taxon>Bacillati</taxon>
        <taxon>Actinomycetota</taxon>
        <taxon>Actinomycetes</taxon>
        <taxon>Kitasatosporales</taxon>
        <taxon>Streptomycetaceae</taxon>
        <taxon>Actinacidiphila</taxon>
    </lineage>
</organism>
<dbReference type="PANTHER" id="PTHR23150">
    <property type="entry name" value="SULFATASE MODIFYING FACTOR 1, 2"/>
    <property type="match status" value="1"/>
</dbReference>
<evidence type="ECO:0000259" key="2">
    <source>
        <dbReference type="Pfam" id="PF03781"/>
    </source>
</evidence>
<keyword evidence="4" id="KW-1185">Reference proteome</keyword>
<name>A0A1M7NP82_9ACTN</name>
<feature type="domain" description="Sulfatase-modifying factor enzyme-like" evidence="2">
    <location>
        <begin position="42"/>
        <end position="319"/>
    </location>
</feature>
<dbReference type="InterPro" id="IPR042095">
    <property type="entry name" value="SUMF_sf"/>
</dbReference>
<sequence length="319" mass="34068">MPTTPPLSCCAPAHQAADAARTGKAPPAAPAPRRSAAERAARDLVALPGGTFQMGSEGPETVRADGEGPVREVEVGPFAMSATTVTNAAFASFVKATGHVTEAEHFGFSYVFHAFLPPALRAASPTVGGASWWHAVRGASWRAPQGPGSDTRSRQDHPVVHVTWNDATAYCAWSGTRLPTEAEWEYAARGGLAGKRYPWGDDLSPGGRRMLAIWQGDFPHPEPGSSQGTVPVRAHRPNGYGLYNTVGNVWEWCADWFSATHHRTGPRRSPAGPPTGTTRVMRGGSHLCHTSYCNRYRVSARTSNTPDSSTGNTGFRVAR</sequence>
<accession>A0A1M7NP82</accession>
<protein>
    <submittedName>
        <fullName evidence="3">Formylglycine-generating enzyme, required for sulfatase activity, contains SUMF1/FGE domain</fullName>
    </submittedName>
</protein>
<dbReference type="InterPro" id="IPR005532">
    <property type="entry name" value="SUMF_dom"/>
</dbReference>
<dbReference type="Pfam" id="PF03781">
    <property type="entry name" value="FGE-sulfatase"/>
    <property type="match status" value="1"/>
</dbReference>
<dbReference type="AlphaFoldDB" id="A0A1M7NP82"/>
<feature type="region of interest" description="Disordered" evidence="1">
    <location>
        <begin position="1"/>
        <end position="38"/>
    </location>
</feature>
<proteinExistence type="predicted"/>
<gene>
    <name evidence="3" type="ORF">SAMN05216499_11980</name>
</gene>
<dbReference type="OrthoDB" id="9768004at2"/>
<evidence type="ECO:0000313" key="3">
    <source>
        <dbReference type="EMBL" id="SHN05636.1"/>
    </source>
</evidence>
<reference evidence="3 4" key="1">
    <citation type="submission" date="2016-11" db="EMBL/GenBank/DDBJ databases">
        <authorList>
            <person name="Jaros S."/>
            <person name="Januszkiewicz K."/>
            <person name="Wedrychowicz H."/>
        </authorList>
    </citation>
    <scope>NUCLEOTIDE SEQUENCE [LARGE SCALE GENOMIC DNA]</scope>
    <source>
        <strain evidence="3 4">CGMCC 4.2025</strain>
    </source>
</reference>
<dbReference type="PANTHER" id="PTHR23150:SF19">
    <property type="entry name" value="FORMYLGLYCINE-GENERATING ENZYME"/>
    <property type="match status" value="1"/>
</dbReference>
<dbReference type="Gene3D" id="3.90.1580.10">
    <property type="entry name" value="paralog of FGE (formylglycine-generating enzyme)"/>
    <property type="match status" value="1"/>
</dbReference>
<dbReference type="InterPro" id="IPR051043">
    <property type="entry name" value="Sulfatase_Mod_Factor_Kinase"/>
</dbReference>